<evidence type="ECO:0000313" key="2">
    <source>
        <dbReference type="Proteomes" id="UP000325081"/>
    </source>
</evidence>
<evidence type="ECO:0000313" key="1">
    <source>
        <dbReference type="EMBL" id="GER54160.1"/>
    </source>
</evidence>
<protein>
    <recommendedName>
        <fullName evidence="3">DNAse I-like superfamily protein</fullName>
    </recommendedName>
</protein>
<dbReference type="AlphaFoldDB" id="A0A5A7RA29"/>
<sequence>MQARAVRSTLFEGPPLGFERRCFYREPDGTRGGLLLCWERNTEIIQMQATEFSNQVQYRLESSNKVEWIIFVYMSTSRQERELQWLYLQQEREQWGKWVIMGDRNDISNGAGKLRGDRSFEGFNNFISYMGMSLIQIKGYKFTWGNNREEEGYVEEVLDKAFGSLNWVGAHPQAKVTNIFRSSSDHRMLLLQSETNGQQMTDRFVFDKRWIQRNDITEVIGNAWIEEAYGTPFFILKEKVKKSRLALSRWNMSYRNQSKWLIEKLTLSLEEMRKLGGGRNWEE</sequence>
<dbReference type="PANTHER" id="PTHR33710">
    <property type="entry name" value="BNAC02G09200D PROTEIN"/>
    <property type="match status" value="1"/>
</dbReference>
<dbReference type="SUPFAM" id="SSF56219">
    <property type="entry name" value="DNase I-like"/>
    <property type="match status" value="1"/>
</dbReference>
<reference evidence="2" key="1">
    <citation type="journal article" date="2019" name="Curr. Biol.">
        <title>Genome Sequence of Striga asiatica Provides Insight into the Evolution of Plant Parasitism.</title>
        <authorList>
            <person name="Yoshida S."/>
            <person name="Kim S."/>
            <person name="Wafula E.K."/>
            <person name="Tanskanen J."/>
            <person name="Kim Y.M."/>
            <person name="Honaas L."/>
            <person name="Yang Z."/>
            <person name="Spallek T."/>
            <person name="Conn C.E."/>
            <person name="Ichihashi Y."/>
            <person name="Cheong K."/>
            <person name="Cui S."/>
            <person name="Der J.P."/>
            <person name="Gundlach H."/>
            <person name="Jiao Y."/>
            <person name="Hori C."/>
            <person name="Ishida J.K."/>
            <person name="Kasahara H."/>
            <person name="Kiba T."/>
            <person name="Kim M.S."/>
            <person name="Koo N."/>
            <person name="Laohavisit A."/>
            <person name="Lee Y.H."/>
            <person name="Lumba S."/>
            <person name="McCourt P."/>
            <person name="Mortimer J.C."/>
            <person name="Mutuku J.M."/>
            <person name="Nomura T."/>
            <person name="Sasaki-Sekimoto Y."/>
            <person name="Seto Y."/>
            <person name="Wang Y."/>
            <person name="Wakatake T."/>
            <person name="Sakakibara H."/>
            <person name="Demura T."/>
            <person name="Yamaguchi S."/>
            <person name="Yoneyama K."/>
            <person name="Manabe R.I."/>
            <person name="Nelson D.C."/>
            <person name="Schulman A.H."/>
            <person name="Timko M.P."/>
            <person name="dePamphilis C.W."/>
            <person name="Choi D."/>
            <person name="Shirasu K."/>
        </authorList>
    </citation>
    <scope>NUCLEOTIDE SEQUENCE [LARGE SCALE GENOMIC DNA]</scope>
    <source>
        <strain evidence="2">cv. UVA1</strain>
    </source>
</reference>
<dbReference type="InterPro" id="IPR036691">
    <property type="entry name" value="Endo/exonu/phosph_ase_sf"/>
</dbReference>
<dbReference type="EMBL" id="BKCP01010959">
    <property type="protein sequence ID" value="GER54160.1"/>
    <property type="molecule type" value="Genomic_DNA"/>
</dbReference>
<gene>
    <name evidence="1" type="ORF">STAS_31725</name>
</gene>
<dbReference type="Proteomes" id="UP000325081">
    <property type="component" value="Unassembled WGS sequence"/>
</dbReference>
<dbReference type="OrthoDB" id="1935089at2759"/>
<organism evidence="1 2">
    <name type="scientific">Striga asiatica</name>
    <name type="common">Asiatic witchweed</name>
    <name type="synonym">Buchnera asiatica</name>
    <dbReference type="NCBI Taxonomy" id="4170"/>
    <lineage>
        <taxon>Eukaryota</taxon>
        <taxon>Viridiplantae</taxon>
        <taxon>Streptophyta</taxon>
        <taxon>Embryophyta</taxon>
        <taxon>Tracheophyta</taxon>
        <taxon>Spermatophyta</taxon>
        <taxon>Magnoliopsida</taxon>
        <taxon>eudicotyledons</taxon>
        <taxon>Gunneridae</taxon>
        <taxon>Pentapetalae</taxon>
        <taxon>asterids</taxon>
        <taxon>lamiids</taxon>
        <taxon>Lamiales</taxon>
        <taxon>Orobanchaceae</taxon>
        <taxon>Buchnereae</taxon>
        <taxon>Striga</taxon>
    </lineage>
</organism>
<dbReference type="PANTHER" id="PTHR33710:SF77">
    <property type="entry name" value="DNASE I-LIKE SUPERFAMILY PROTEIN"/>
    <property type="match status" value="1"/>
</dbReference>
<dbReference type="Gene3D" id="3.60.10.10">
    <property type="entry name" value="Endonuclease/exonuclease/phosphatase"/>
    <property type="match status" value="1"/>
</dbReference>
<accession>A0A5A7RA29</accession>
<keyword evidence="2" id="KW-1185">Reference proteome</keyword>
<evidence type="ECO:0008006" key="3">
    <source>
        <dbReference type="Google" id="ProtNLM"/>
    </source>
</evidence>
<name>A0A5A7RA29_STRAF</name>
<comment type="caution">
    <text evidence="1">The sequence shown here is derived from an EMBL/GenBank/DDBJ whole genome shotgun (WGS) entry which is preliminary data.</text>
</comment>
<proteinExistence type="predicted"/>